<evidence type="ECO:0000256" key="8">
    <source>
        <dbReference type="ARBA" id="ARBA00039086"/>
    </source>
</evidence>
<evidence type="ECO:0000256" key="10">
    <source>
        <dbReference type="ARBA" id="ARBA00041912"/>
    </source>
</evidence>
<dbReference type="EMBL" id="LXQC01000163">
    <property type="protein sequence ID" value="TFE67052.1"/>
    <property type="molecule type" value="Genomic_DNA"/>
</dbReference>
<protein>
    <recommendedName>
        <fullName evidence="11">L-dopachrome isomerase</fullName>
        <ecNumber evidence="8">5.3.2.1</ecNumber>
        <ecNumber evidence="7">5.3.3.12</ecNumber>
    </recommendedName>
    <alternativeName>
        <fullName evidence="9">L-dopachrome tautomerase</fullName>
    </alternativeName>
    <alternativeName>
        <fullName evidence="10">Phenylpyruvate tautomerase</fullName>
    </alternativeName>
</protein>
<evidence type="ECO:0000256" key="4">
    <source>
        <dbReference type="ARBA" id="ARBA00023235"/>
    </source>
</evidence>
<evidence type="ECO:0000256" key="3">
    <source>
        <dbReference type="ARBA" id="ARBA00022525"/>
    </source>
</evidence>
<keyword evidence="2" id="KW-0202">Cytokine</keyword>
<dbReference type="SUPFAM" id="SSF55331">
    <property type="entry name" value="Tautomerase/MIF"/>
    <property type="match status" value="1"/>
</dbReference>
<evidence type="ECO:0000256" key="2">
    <source>
        <dbReference type="ARBA" id="ARBA00022514"/>
    </source>
</evidence>
<dbReference type="GO" id="GO:0005125">
    <property type="term" value="F:cytokine activity"/>
    <property type="evidence" value="ECO:0007669"/>
    <property type="project" value="UniProtKB-KW"/>
</dbReference>
<name>A0A4Y8P9R1_9BACT</name>
<evidence type="ECO:0000256" key="7">
    <source>
        <dbReference type="ARBA" id="ARBA00038932"/>
    </source>
</evidence>
<evidence type="ECO:0000256" key="5">
    <source>
        <dbReference type="ARBA" id="ARBA00036735"/>
    </source>
</evidence>
<sequence length="115" mass="12979">MPYLSIETNISLSENQQKDLMEAASRLIVEKMKKPQGYTMVSYGETKRILFAGTEEAAAFVQLRAINLAADQCGDLSKEICALLEKYCCIKPERVFINFSDIPAKLWGYNRTTFG</sequence>
<evidence type="ECO:0000313" key="13">
    <source>
        <dbReference type="Proteomes" id="UP000297713"/>
    </source>
</evidence>
<keyword evidence="12" id="KW-0670">Pyruvate</keyword>
<dbReference type="GO" id="GO:0050178">
    <property type="term" value="F:phenylpyruvate tautomerase activity"/>
    <property type="evidence" value="ECO:0007669"/>
    <property type="project" value="UniProtKB-EC"/>
</dbReference>
<dbReference type="InterPro" id="IPR014347">
    <property type="entry name" value="Tautomerase/MIF_sf"/>
</dbReference>
<comment type="caution">
    <text evidence="12">The sequence shown here is derived from an EMBL/GenBank/DDBJ whole genome shotgun (WGS) entry which is preliminary data.</text>
</comment>
<keyword evidence="4" id="KW-0413">Isomerase</keyword>
<dbReference type="Gene3D" id="3.30.429.10">
    <property type="entry name" value="Macrophage Migration Inhibitory Factor"/>
    <property type="match status" value="1"/>
</dbReference>
<comment type="subcellular location">
    <subcellularLocation>
        <location evidence="1">Secreted</location>
    </subcellularLocation>
</comment>
<dbReference type="PANTHER" id="PTHR11954">
    <property type="entry name" value="D-DOPACHROME DECARBOXYLASE"/>
    <property type="match status" value="1"/>
</dbReference>
<dbReference type="RefSeq" id="WP_134440634.1">
    <property type="nucleotide sequence ID" value="NZ_LXQC01000163.1"/>
</dbReference>
<dbReference type="Proteomes" id="UP000297713">
    <property type="component" value="Unassembled WGS sequence"/>
</dbReference>
<dbReference type="GO" id="GO:0004167">
    <property type="term" value="F:dopachrome isomerase activity"/>
    <property type="evidence" value="ECO:0007669"/>
    <property type="project" value="UniProtKB-EC"/>
</dbReference>
<evidence type="ECO:0000256" key="1">
    <source>
        <dbReference type="ARBA" id="ARBA00004613"/>
    </source>
</evidence>
<comment type="catalytic activity">
    <reaction evidence="5">
        <text>3-phenylpyruvate = enol-phenylpyruvate</text>
        <dbReference type="Rhea" id="RHEA:17097"/>
        <dbReference type="ChEBI" id="CHEBI:16815"/>
        <dbReference type="ChEBI" id="CHEBI:18005"/>
        <dbReference type="EC" id="5.3.2.1"/>
    </reaction>
</comment>
<keyword evidence="3" id="KW-0964">Secreted</keyword>
<evidence type="ECO:0000256" key="6">
    <source>
        <dbReference type="ARBA" id="ARBA00036823"/>
    </source>
</evidence>
<organism evidence="12 13">
    <name type="scientific">Methylacidiphilum caldifontis</name>
    <dbReference type="NCBI Taxonomy" id="2795386"/>
    <lineage>
        <taxon>Bacteria</taxon>
        <taxon>Pseudomonadati</taxon>
        <taxon>Verrucomicrobiota</taxon>
        <taxon>Methylacidiphilae</taxon>
        <taxon>Methylacidiphilales</taxon>
        <taxon>Methylacidiphilaceae</taxon>
        <taxon>Methylacidiphilum (ex Ratnadevi et al. 2023)</taxon>
    </lineage>
</organism>
<proteinExistence type="predicted"/>
<accession>A0A4Y8P9R1</accession>
<reference evidence="12 13" key="1">
    <citation type="submission" date="2016-05" db="EMBL/GenBank/DDBJ databases">
        <title>Diversity and Homogeneity among Thermoacidophilic Verrucomicrobia Methanotrophs Linked with Geographical Origin.</title>
        <authorList>
            <person name="Erikstad H.-A."/>
            <person name="Smestad N.B."/>
            <person name="Ceballos R.M."/>
            <person name="Birkeland N.-K."/>
        </authorList>
    </citation>
    <scope>NUCLEOTIDE SEQUENCE [LARGE SCALE GENOMIC DNA]</scope>
    <source>
        <strain evidence="12 13">Phi</strain>
    </source>
</reference>
<dbReference type="OrthoDB" id="5769863at2"/>
<evidence type="ECO:0000313" key="12">
    <source>
        <dbReference type="EMBL" id="TFE67052.1"/>
    </source>
</evidence>
<gene>
    <name evidence="12" type="ORF">A7Q10_09955</name>
</gene>
<dbReference type="AlphaFoldDB" id="A0A4Y8P9R1"/>
<dbReference type="Pfam" id="PF01187">
    <property type="entry name" value="MIF"/>
    <property type="match status" value="1"/>
</dbReference>
<evidence type="ECO:0000256" key="9">
    <source>
        <dbReference type="ARBA" id="ARBA00041631"/>
    </source>
</evidence>
<keyword evidence="13" id="KW-1185">Reference proteome</keyword>
<dbReference type="GO" id="GO:0005615">
    <property type="term" value="C:extracellular space"/>
    <property type="evidence" value="ECO:0007669"/>
    <property type="project" value="UniProtKB-KW"/>
</dbReference>
<dbReference type="EC" id="5.3.3.12" evidence="7"/>
<dbReference type="InterPro" id="IPR001398">
    <property type="entry name" value="Macrophage_inhib_fac"/>
</dbReference>
<dbReference type="EC" id="5.3.2.1" evidence="8"/>
<comment type="catalytic activity">
    <reaction evidence="6">
        <text>L-dopachrome = 5,6-dihydroxyindole-2-carboxylate</text>
        <dbReference type="Rhea" id="RHEA:13041"/>
        <dbReference type="ChEBI" id="CHEBI:16875"/>
        <dbReference type="ChEBI" id="CHEBI:57509"/>
        <dbReference type="EC" id="5.3.3.12"/>
    </reaction>
</comment>
<evidence type="ECO:0000256" key="11">
    <source>
        <dbReference type="ARBA" id="ARBA00042730"/>
    </source>
</evidence>
<dbReference type="PANTHER" id="PTHR11954:SF6">
    <property type="entry name" value="MACROPHAGE MIGRATION INHIBITORY FACTOR"/>
    <property type="match status" value="1"/>
</dbReference>